<reference evidence="1 2" key="1">
    <citation type="submission" date="2019-03" db="EMBL/GenBank/DDBJ databases">
        <title>First draft genome of Liparis tanakae, snailfish: a comprehensive survey of snailfish specific genes.</title>
        <authorList>
            <person name="Kim W."/>
            <person name="Song I."/>
            <person name="Jeong J.-H."/>
            <person name="Kim D."/>
            <person name="Kim S."/>
            <person name="Ryu S."/>
            <person name="Song J.Y."/>
            <person name="Lee S.K."/>
        </authorList>
    </citation>
    <scope>NUCLEOTIDE SEQUENCE [LARGE SCALE GENOMIC DNA]</scope>
    <source>
        <tissue evidence="1">Muscle</tissue>
    </source>
</reference>
<comment type="caution">
    <text evidence="1">The sequence shown here is derived from an EMBL/GenBank/DDBJ whole genome shotgun (WGS) entry which is preliminary data.</text>
</comment>
<dbReference type="Proteomes" id="UP000314294">
    <property type="component" value="Unassembled WGS sequence"/>
</dbReference>
<gene>
    <name evidence="1" type="ORF">EYF80_037629</name>
</gene>
<evidence type="ECO:0000313" key="2">
    <source>
        <dbReference type="Proteomes" id="UP000314294"/>
    </source>
</evidence>
<evidence type="ECO:0000313" key="1">
    <source>
        <dbReference type="EMBL" id="TNN52199.1"/>
    </source>
</evidence>
<dbReference type="AlphaFoldDB" id="A0A4Z2GFL8"/>
<sequence>MRRAEILLRCQEEEINFGGFTQTHESPNAFRIQIITM</sequence>
<dbReference type="EMBL" id="SRLO01000556">
    <property type="protein sequence ID" value="TNN52199.1"/>
    <property type="molecule type" value="Genomic_DNA"/>
</dbReference>
<proteinExistence type="predicted"/>
<organism evidence="1 2">
    <name type="scientific">Liparis tanakae</name>
    <name type="common">Tanaka's snailfish</name>
    <dbReference type="NCBI Taxonomy" id="230148"/>
    <lineage>
        <taxon>Eukaryota</taxon>
        <taxon>Metazoa</taxon>
        <taxon>Chordata</taxon>
        <taxon>Craniata</taxon>
        <taxon>Vertebrata</taxon>
        <taxon>Euteleostomi</taxon>
        <taxon>Actinopterygii</taxon>
        <taxon>Neopterygii</taxon>
        <taxon>Teleostei</taxon>
        <taxon>Neoteleostei</taxon>
        <taxon>Acanthomorphata</taxon>
        <taxon>Eupercaria</taxon>
        <taxon>Perciformes</taxon>
        <taxon>Cottioidei</taxon>
        <taxon>Cottales</taxon>
        <taxon>Liparidae</taxon>
        <taxon>Liparis</taxon>
    </lineage>
</organism>
<name>A0A4Z2GFL8_9TELE</name>
<protein>
    <submittedName>
        <fullName evidence="1">Uncharacterized protein</fullName>
    </submittedName>
</protein>
<keyword evidence="2" id="KW-1185">Reference proteome</keyword>
<accession>A0A4Z2GFL8</accession>